<dbReference type="RefSeq" id="XP_008588704.1">
    <property type="nucleotide sequence ID" value="XM_008590482.1"/>
</dbReference>
<dbReference type="InterPro" id="IPR050516">
    <property type="entry name" value="Olfactory_GPCR"/>
</dbReference>
<keyword evidence="5" id="KW-0807">Transducer</keyword>
<keyword evidence="7" id="KW-1133">Transmembrane helix</keyword>
<keyword evidence="5" id="KW-0297">G-protein coupled receptor</keyword>
<dbReference type="PANTHER" id="PTHR26452">
    <property type="entry name" value="OLFACTORY RECEPTOR"/>
    <property type="match status" value="1"/>
</dbReference>
<name>A0ABM0S763_GALVR</name>
<dbReference type="GeneID" id="103605882"/>
<dbReference type="Gene3D" id="1.20.1070.10">
    <property type="entry name" value="Rhodopsin 7-helix transmembrane proteins"/>
    <property type="match status" value="1"/>
</dbReference>
<keyword evidence="6" id="KW-0675">Receptor</keyword>
<proteinExistence type="predicted"/>
<gene>
    <name evidence="9" type="primary">LOC103605882</name>
</gene>
<evidence type="ECO:0000313" key="9">
    <source>
        <dbReference type="RefSeq" id="XP_008588704.1"/>
    </source>
</evidence>
<evidence type="ECO:0000256" key="2">
    <source>
        <dbReference type="ARBA" id="ARBA00022475"/>
    </source>
</evidence>
<evidence type="ECO:0000256" key="3">
    <source>
        <dbReference type="ARBA" id="ARBA00022606"/>
    </source>
</evidence>
<accession>A0ABM0S763</accession>
<keyword evidence="8" id="KW-1185">Reference proteome</keyword>
<evidence type="ECO:0000256" key="5">
    <source>
        <dbReference type="ARBA" id="ARBA00023040"/>
    </source>
</evidence>
<comment type="subcellular location">
    <subcellularLocation>
        <location evidence="1">Cell membrane</location>
        <topology evidence="1">Multi-pass membrane protein</topology>
    </subcellularLocation>
</comment>
<evidence type="ECO:0000313" key="8">
    <source>
        <dbReference type="Proteomes" id="UP000694923"/>
    </source>
</evidence>
<evidence type="ECO:0000256" key="4">
    <source>
        <dbReference type="ARBA" id="ARBA00022725"/>
    </source>
</evidence>
<dbReference type="SUPFAM" id="SSF81321">
    <property type="entry name" value="Family A G protein-coupled receptor-like"/>
    <property type="match status" value="1"/>
</dbReference>
<keyword evidence="3" id="KW-0716">Sensory transduction</keyword>
<sequence length="241" mass="26788">MPLSSPRSVTHIPIKQFVLLSPQPLTLIATMQVAQSYRGHTCEAGSPPLLQPLPLLQLYFHFAGSLKPWKPPKHMGDPQPSTTTAATQQPLMLWEPCQHSSHPCHRSLTSTAHTMAFIQRVTSIAHGKSFHNHIYFFLKHLSFLNLYCIFVTVPKLQVFLVVSLACTEMALLIVMPYDHYVAICHPLHLLKIPSTVGHSKAFSTCVPHLVVMTVFLGAAAMAYLMPAEDVLSVFDLLVSVF</sequence>
<keyword evidence="7" id="KW-0812">Transmembrane</keyword>
<keyword evidence="4" id="KW-0552">Olfaction</keyword>
<evidence type="ECO:0000256" key="6">
    <source>
        <dbReference type="ARBA" id="ARBA00023170"/>
    </source>
</evidence>
<evidence type="ECO:0000256" key="7">
    <source>
        <dbReference type="SAM" id="Phobius"/>
    </source>
</evidence>
<feature type="transmembrane region" description="Helical" evidence="7">
    <location>
        <begin position="201"/>
        <end position="225"/>
    </location>
</feature>
<feature type="non-terminal residue" evidence="9">
    <location>
        <position position="241"/>
    </location>
</feature>
<organism evidence="8 9">
    <name type="scientific">Galeopterus variegatus</name>
    <name type="common">Malayan flying lemur</name>
    <name type="synonym">Cynocephalus variegatus</name>
    <dbReference type="NCBI Taxonomy" id="482537"/>
    <lineage>
        <taxon>Eukaryota</taxon>
        <taxon>Metazoa</taxon>
        <taxon>Chordata</taxon>
        <taxon>Craniata</taxon>
        <taxon>Vertebrata</taxon>
        <taxon>Euteleostomi</taxon>
        <taxon>Mammalia</taxon>
        <taxon>Eutheria</taxon>
        <taxon>Euarchontoglires</taxon>
        <taxon>Dermoptera</taxon>
        <taxon>Cynocephalidae</taxon>
        <taxon>Galeopterus</taxon>
    </lineage>
</organism>
<reference evidence="9" key="1">
    <citation type="submission" date="2025-08" db="UniProtKB">
        <authorList>
            <consortium name="RefSeq"/>
        </authorList>
    </citation>
    <scope>IDENTIFICATION</scope>
</reference>
<protein>
    <submittedName>
        <fullName evidence="9">Olfactory receptor 14A16-like</fullName>
    </submittedName>
</protein>
<keyword evidence="2" id="KW-1003">Cell membrane</keyword>
<keyword evidence="7" id="KW-0472">Membrane</keyword>
<dbReference type="Proteomes" id="UP000694923">
    <property type="component" value="Unplaced"/>
</dbReference>
<evidence type="ECO:0000256" key="1">
    <source>
        <dbReference type="ARBA" id="ARBA00004651"/>
    </source>
</evidence>